<organism evidence="2 3">
    <name type="scientific">Bacteroides muris</name>
    <name type="common">ex Afrizal et al. 2022</name>
    <dbReference type="NCBI Taxonomy" id="2516960"/>
    <lineage>
        <taxon>Bacteria</taxon>
        <taxon>Pseudomonadati</taxon>
        <taxon>Bacteroidota</taxon>
        <taxon>Bacteroidia</taxon>
        <taxon>Bacteroidales</taxon>
        <taxon>Bacteroidaceae</taxon>
        <taxon>Bacteroides</taxon>
    </lineage>
</organism>
<dbReference type="EMBL" id="SRYZ01000018">
    <property type="protein sequence ID" value="TGY06244.1"/>
    <property type="molecule type" value="Genomic_DNA"/>
</dbReference>
<evidence type="ECO:0000256" key="1">
    <source>
        <dbReference type="SAM" id="SignalP"/>
    </source>
</evidence>
<gene>
    <name evidence="2" type="ORF">E5355_09565</name>
</gene>
<keyword evidence="3" id="KW-1185">Reference proteome</keyword>
<proteinExistence type="predicted"/>
<feature type="signal peptide" evidence="1">
    <location>
        <begin position="1"/>
        <end position="23"/>
    </location>
</feature>
<evidence type="ECO:0000313" key="3">
    <source>
        <dbReference type="Proteomes" id="UP000310532"/>
    </source>
</evidence>
<dbReference type="RefSeq" id="WP_136010186.1">
    <property type="nucleotide sequence ID" value="NZ_SRYZ01000018.1"/>
</dbReference>
<keyword evidence="1" id="KW-0732">Signal</keyword>
<dbReference type="Proteomes" id="UP000310532">
    <property type="component" value="Unassembled WGS sequence"/>
</dbReference>
<feature type="chain" id="PRO_5020882997" description="Outer membrane protein assembly factor BamD" evidence="1">
    <location>
        <begin position="24"/>
        <end position="456"/>
    </location>
</feature>
<dbReference type="AlphaFoldDB" id="A0A4S2AZL2"/>
<sequence>MRILYKFIICAVICMSSSATLEAQTLINYQQQKKKEVAEKQRIEKQRYESACEKGTLEAFQEYIKLYPKGKYAVDVRNRIEDYNLWSEAVKTNTIEAYNHYISTSKFKSFKDNANEAITELRSIEKWKSVKSLKSIAEIELFIKTYPKSSCITNAQKRIHELKGENFYLSNDLLNAYQEFNKAGGKYALEKDNQSKFDKCQEYWDYNNLTSYSSEEKLFTFLKKYPSGKYSDEISNRIAISKAKSFTMYSGAFSLNEALGYAKDENTRHKVKGYYDVKQKEYAQYKKEQRRIKRKRNGGIINFGIEMLDLALNPAMYNDTDSEVDYVMYYNVGLGIRLGNYKSPVQFEIGAKPGLVVYTLWYDSEDETKASFHLPLYARLKIGLWGGYSSKWYIDGVGYYNAVKESFLESDFSASAGLGVSWRHWDWRILYYKQDIAAKYTYKDYKVLGTSFSYYF</sequence>
<comment type="caution">
    <text evidence="2">The sequence shown here is derived from an EMBL/GenBank/DDBJ whole genome shotgun (WGS) entry which is preliminary data.</text>
</comment>
<name>A0A4S2AZL2_9BACE</name>
<protein>
    <recommendedName>
        <fullName evidence="4">Outer membrane protein assembly factor BamD</fullName>
    </recommendedName>
</protein>
<evidence type="ECO:0008006" key="4">
    <source>
        <dbReference type="Google" id="ProtNLM"/>
    </source>
</evidence>
<reference evidence="2 3" key="1">
    <citation type="submission" date="2019-04" db="EMBL/GenBank/DDBJ databases">
        <title>Microbes associate with the intestines of laboratory mice.</title>
        <authorList>
            <person name="Navarre W."/>
            <person name="Wong E."/>
            <person name="Huang K."/>
            <person name="Tropini C."/>
            <person name="Ng K."/>
            <person name="Yu B."/>
        </authorList>
    </citation>
    <scope>NUCLEOTIDE SEQUENCE [LARGE SCALE GENOMIC DNA]</scope>
    <source>
        <strain evidence="2 3">NM69_E16B</strain>
    </source>
</reference>
<accession>A0A4S2AZL2</accession>
<evidence type="ECO:0000313" key="2">
    <source>
        <dbReference type="EMBL" id="TGY06244.1"/>
    </source>
</evidence>